<dbReference type="EMBL" id="JAALLS010000002">
    <property type="protein sequence ID" value="NGP87258.1"/>
    <property type="molecule type" value="Genomic_DNA"/>
</dbReference>
<dbReference type="Proteomes" id="UP000479132">
    <property type="component" value="Unassembled WGS sequence"/>
</dbReference>
<accession>A0A6M1STJ5</accession>
<dbReference type="SUPFAM" id="SSF52768">
    <property type="entry name" value="Arginase/deacetylase"/>
    <property type="match status" value="1"/>
</dbReference>
<sequence>MSDFNPPSVAILETANDDPRLGHWFRDNQDNVESADVVLLGFPSDEGVARNGGRTGASEAPSAIREQLYKMTPSTEYYQPFVELLDKTADVGDVEVTGSLEEDQQRLGNAVAGFLEQGVVPIILGGGHETAFGHFLGYAKADKNTAIFNLDAHTDVRPLKEGKAHSGSPFRQALEHESGCGETYLVSGIQPHSVAQSHLDFIREHGGNYIFRDETNITAISGQFHQHESERLMVTFDMDAVDQSQAPGVSAPCTNGLPADLWLTSAYLAGRNEQVSSFDLSEVNPEYDRDGQTAKLAALTIWHFLLGLSQR</sequence>
<keyword evidence="1 5" id="KW-0479">Metal-binding</keyword>
<dbReference type="InterPro" id="IPR006035">
    <property type="entry name" value="Ureohydrolase"/>
</dbReference>
<evidence type="ECO:0000256" key="7">
    <source>
        <dbReference type="RuleBase" id="RU003684"/>
    </source>
</evidence>
<dbReference type="PROSITE" id="PS01053">
    <property type="entry name" value="ARGINASE_1"/>
    <property type="match status" value="1"/>
</dbReference>
<comment type="caution">
    <text evidence="8">The sequence shown here is derived from an EMBL/GenBank/DDBJ whole genome shotgun (WGS) entry which is preliminary data.</text>
</comment>
<keyword evidence="9" id="KW-1185">Reference proteome</keyword>
<evidence type="ECO:0000256" key="1">
    <source>
        <dbReference type="ARBA" id="ARBA00022723"/>
    </source>
</evidence>
<dbReference type="InterPro" id="IPR020855">
    <property type="entry name" value="Ureohydrolase_Mn_BS"/>
</dbReference>
<dbReference type="GO" id="GO:0006547">
    <property type="term" value="P:L-histidine metabolic process"/>
    <property type="evidence" value="ECO:0007669"/>
    <property type="project" value="UniProtKB-KW"/>
</dbReference>
<evidence type="ECO:0000313" key="8">
    <source>
        <dbReference type="EMBL" id="NGP87258.1"/>
    </source>
</evidence>
<evidence type="ECO:0000256" key="4">
    <source>
        <dbReference type="ARBA" id="ARBA00023211"/>
    </source>
</evidence>
<dbReference type="RefSeq" id="WP_165265837.1">
    <property type="nucleotide sequence ID" value="NZ_JAALLS010000002.1"/>
</dbReference>
<evidence type="ECO:0000313" key="9">
    <source>
        <dbReference type="Proteomes" id="UP000479132"/>
    </source>
</evidence>
<dbReference type="InterPro" id="IPR023696">
    <property type="entry name" value="Ureohydrolase_dom_sf"/>
</dbReference>
<evidence type="ECO:0000256" key="5">
    <source>
        <dbReference type="PIRSR" id="PIRSR036979-1"/>
    </source>
</evidence>
<dbReference type="Gene3D" id="3.40.800.10">
    <property type="entry name" value="Ureohydrolase domain"/>
    <property type="match status" value="1"/>
</dbReference>
<gene>
    <name evidence="8" type="ORF">G3569_02735</name>
</gene>
<dbReference type="CDD" id="cd09988">
    <property type="entry name" value="Formimidoylglutamase"/>
    <property type="match status" value="1"/>
</dbReference>
<organism evidence="8 9">
    <name type="scientific">Fodinibius halophilus</name>
    <dbReference type="NCBI Taxonomy" id="1736908"/>
    <lineage>
        <taxon>Bacteria</taxon>
        <taxon>Pseudomonadati</taxon>
        <taxon>Balneolota</taxon>
        <taxon>Balneolia</taxon>
        <taxon>Balneolales</taxon>
        <taxon>Balneolaceae</taxon>
        <taxon>Fodinibius</taxon>
    </lineage>
</organism>
<dbReference type="AlphaFoldDB" id="A0A6M1STJ5"/>
<feature type="binding site" evidence="5">
    <location>
        <position position="151"/>
    </location>
    <ligand>
        <name>Mn(2+)</name>
        <dbReference type="ChEBI" id="CHEBI:29035"/>
        <label>1</label>
    </ligand>
</feature>
<proteinExistence type="inferred from homology"/>
<feature type="binding site" evidence="5">
    <location>
        <position position="128"/>
    </location>
    <ligand>
        <name>Mn(2+)</name>
        <dbReference type="ChEBI" id="CHEBI:29035"/>
        <label>1</label>
    </ligand>
</feature>
<dbReference type="PIRSF" id="PIRSF036979">
    <property type="entry name" value="Arginase"/>
    <property type="match status" value="1"/>
</dbReference>
<name>A0A6M1STJ5_9BACT</name>
<dbReference type="PANTHER" id="PTHR11358">
    <property type="entry name" value="ARGINASE/AGMATINASE"/>
    <property type="match status" value="1"/>
</dbReference>
<dbReference type="PROSITE" id="PS51409">
    <property type="entry name" value="ARGINASE_2"/>
    <property type="match status" value="1"/>
</dbReference>
<dbReference type="PANTHER" id="PTHR11358:SF35">
    <property type="entry name" value="FORMIMIDOYLGLUTAMASE"/>
    <property type="match status" value="1"/>
</dbReference>
<feature type="binding site" evidence="5">
    <location>
        <position position="155"/>
    </location>
    <ligand>
        <name>Mn(2+)</name>
        <dbReference type="ChEBI" id="CHEBI:29035"/>
        <label>1</label>
    </ligand>
</feature>
<keyword evidence="3" id="KW-0369">Histidine metabolism</keyword>
<dbReference type="GO" id="GO:0046872">
    <property type="term" value="F:metal ion binding"/>
    <property type="evidence" value="ECO:0007669"/>
    <property type="project" value="UniProtKB-KW"/>
</dbReference>
<feature type="binding site" evidence="5">
    <location>
        <position position="153"/>
    </location>
    <ligand>
        <name>Mn(2+)</name>
        <dbReference type="ChEBI" id="CHEBI:29035"/>
        <label>1</label>
    </ligand>
</feature>
<dbReference type="GO" id="GO:0008783">
    <property type="term" value="F:agmatinase activity"/>
    <property type="evidence" value="ECO:0007669"/>
    <property type="project" value="TreeGrafter"/>
</dbReference>
<reference evidence="8 9" key="1">
    <citation type="submission" date="2020-02" db="EMBL/GenBank/DDBJ databases">
        <title>Aliifodinibius halophilus 2W32, complete genome.</title>
        <authorList>
            <person name="Li Y."/>
            <person name="Wu S."/>
        </authorList>
    </citation>
    <scope>NUCLEOTIDE SEQUENCE [LARGE SCALE GENOMIC DNA]</scope>
    <source>
        <strain evidence="8 9">2W32</strain>
    </source>
</reference>
<feature type="binding site" evidence="5">
    <location>
        <position position="237"/>
    </location>
    <ligand>
        <name>Mn(2+)</name>
        <dbReference type="ChEBI" id="CHEBI:29035"/>
        <label>1</label>
    </ligand>
</feature>
<keyword evidence="4 5" id="KW-0464">Manganese</keyword>
<feature type="binding site" evidence="5">
    <location>
        <position position="239"/>
    </location>
    <ligand>
        <name>Mn(2+)</name>
        <dbReference type="ChEBI" id="CHEBI:29035"/>
        <label>1</label>
    </ligand>
</feature>
<dbReference type="Pfam" id="PF00491">
    <property type="entry name" value="Arginase"/>
    <property type="match status" value="1"/>
</dbReference>
<evidence type="ECO:0000256" key="3">
    <source>
        <dbReference type="ARBA" id="ARBA00022808"/>
    </source>
</evidence>
<keyword evidence="2 7" id="KW-0378">Hydrolase</keyword>
<comment type="similarity">
    <text evidence="6 7">Belongs to the arginase family.</text>
</comment>
<evidence type="ECO:0000256" key="2">
    <source>
        <dbReference type="ARBA" id="ARBA00022801"/>
    </source>
</evidence>
<protein>
    <submittedName>
        <fullName evidence="8">Formimidoylglutamase</fullName>
    </submittedName>
</protein>
<comment type="cofactor">
    <cofactor evidence="5">
        <name>Mn(2+)</name>
        <dbReference type="ChEBI" id="CHEBI:29035"/>
    </cofactor>
    <text evidence="5">Binds 2 manganese ions per subunit.</text>
</comment>
<evidence type="ECO:0000256" key="6">
    <source>
        <dbReference type="PROSITE-ProRule" id="PRU00742"/>
    </source>
</evidence>
<dbReference type="GO" id="GO:0033389">
    <property type="term" value="P:putrescine biosynthetic process from arginine, via agmatine"/>
    <property type="evidence" value="ECO:0007669"/>
    <property type="project" value="TreeGrafter"/>
</dbReference>